<dbReference type="Gene3D" id="3.30.70.2970">
    <property type="entry name" value="Protein of unknown function (DUF541), domain 2"/>
    <property type="match status" value="1"/>
</dbReference>
<evidence type="ECO:0000313" key="1">
    <source>
        <dbReference type="EMBL" id="PVE43838.1"/>
    </source>
</evidence>
<keyword evidence="2" id="KW-1185">Reference proteome</keyword>
<dbReference type="PANTHER" id="PTHR34387:SF1">
    <property type="entry name" value="PERIPLASMIC IMMUNOGENIC PROTEIN"/>
    <property type="match status" value="1"/>
</dbReference>
<reference evidence="1" key="1">
    <citation type="submission" date="2017-04" db="EMBL/GenBank/DDBJ databases">
        <title>Unexpected and diverse lifestyles within the genus Limnohabitans.</title>
        <authorList>
            <person name="Kasalicky V."/>
            <person name="Mehrshad M."/>
            <person name="Andrei S.-A."/>
            <person name="Salcher M."/>
            <person name="Kratochvilova H."/>
            <person name="Simek K."/>
            <person name="Ghai R."/>
        </authorList>
    </citation>
    <scope>NUCLEOTIDE SEQUENCE [LARGE SCALE GENOMIC DNA]</scope>
    <source>
        <strain evidence="1">II-D5</strain>
    </source>
</reference>
<name>A0A2T7UGV1_9BURK</name>
<dbReference type="OrthoDB" id="7062395at2"/>
<dbReference type="STRING" id="1293045.H663_02690"/>
<dbReference type="Pfam" id="PF04402">
    <property type="entry name" value="SIMPL"/>
    <property type="match status" value="1"/>
</dbReference>
<protein>
    <submittedName>
        <fullName evidence="1">SIMPL domain-containing protein</fullName>
    </submittedName>
</protein>
<dbReference type="InterPro" id="IPR007497">
    <property type="entry name" value="SIMPL/DUF541"/>
</dbReference>
<evidence type="ECO:0000313" key="2">
    <source>
        <dbReference type="Proteomes" id="UP000037507"/>
    </source>
</evidence>
<dbReference type="InterPro" id="IPR052022">
    <property type="entry name" value="26kDa_periplasmic_antigen"/>
</dbReference>
<dbReference type="Gene3D" id="3.30.110.170">
    <property type="entry name" value="Protein of unknown function (DUF541), domain 1"/>
    <property type="match status" value="1"/>
</dbReference>
<dbReference type="PANTHER" id="PTHR34387">
    <property type="entry name" value="SLR1258 PROTEIN"/>
    <property type="match status" value="1"/>
</dbReference>
<proteinExistence type="predicted"/>
<dbReference type="EMBL" id="LFYT02000004">
    <property type="protein sequence ID" value="PVE43838.1"/>
    <property type="molecule type" value="Genomic_DNA"/>
</dbReference>
<sequence>MLFLPPSAKDSPMKLIPTPSMAWALMIALALPVASVQAQSIASPPIPHATPAALHHDIYQVLHLSASAQTDVPQDWLVVSLSVQKEGLQAPAVQRQLNAVLSSALAVATPMVKPGALEVRTGEMNVSPRYGRDGKINGWTGSAQLVLQGRDVEQITTLAGRLQELTVSQIDWLLSPEQQTAAQARIQAEAVERFQSKAQSLTKQFGFAAYTLREVRVSAQEAGEGVVMPRMAMVAMDAAPAPLQTVAGKSRVVVNISGSITLR</sequence>
<organism evidence="1 2">
    <name type="scientific">Limnohabitans planktonicus II-D5</name>
    <dbReference type="NCBI Taxonomy" id="1293045"/>
    <lineage>
        <taxon>Bacteria</taxon>
        <taxon>Pseudomonadati</taxon>
        <taxon>Pseudomonadota</taxon>
        <taxon>Betaproteobacteria</taxon>
        <taxon>Burkholderiales</taxon>
        <taxon>Comamonadaceae</taxon>
        <taxon>Limnohabitans</taxon>
    </lineage>
</organism>
<accession>A0A2T7UGV1</accession>
<gene>
    <name evidence="1" type="ORF">H663_005055</name>
</gene>
<dbReference type="Proteomes" id="UP000037507">
    <property type="component" value="Unassembled WGS sequence"/>
</dbReference>
<dbReference type="GO" id="GO:0006974">
    <property type="term" value="P:DNA damage response"/>
    <property type="evidence" value="ECO:0007669"/>
    <property type="project" value="TreeGrafter"/>
</dbReference>
<dbReference type="AlphaFoldDB" id="A0A2T7UGV1"/>
<comment type="caution">
    <text evidence="1">The sequence shown here is derived from an EMBL/GenBank/DDBJ whole genome shotgun (WGS) entry which is preliminary data.</text>
</comment>